<organism evidence="1 2">
    <name type="scientific">Vallitalea maricola</name>
    <dbReference type="NCBI Taxonomy" id="3074433"/>
    <lineage>
        <taxon>Bacteria</taxon>
        <taxon>Bacillati</taxon>
        <taxon>Bacillota</taxon>
        <taxon>Clostridia</taxon>
        <taxon>Lachnospirales</taxon>
        <taxon>Vallitaleaceae</taxon>
        <taxon>Vallitalea</taxon>
    </lineage>
</organism>
<evidence type="ECO:0000313" key="2">
    <source>
        <dbReference type="Proteomes" id="UP001374599"/>
    </source>
</evidence>
<keyword evidence="2" id="KW-1185">Reference proteome</keyword>
<protein>
    <submittedName>
        <fullName evidence="1">GntR family transcriptional regulator</fullName>
    </submittedName>
</protein>
<comment type="caution">
    <text evidence="1">The sequence shown here is derived from an EMBL/GenBank/DDBJ whole genome shotgun (WGS) entry which is preliminary data.</text>
</comment>
<accession>A0ACB5UF00</accession>
<dbReference type="EMBL" id="BTPU01000009">
    <property type="protein sequence ID" value="GMQ61527.1"/>
    <property type="molecule type" value="Genomic_DNA"/>
</dbReference>
<name>A0ACB5UF00_9FIRM</name>
<evidence type="ECO:0000313" key="1">
    <source>
        <dbReference type="EMBL" id="GMQ61527.1"/>
    </source>
</evidence>
<proteinExistence type="predicted"/>
<gene>
    <name evidence="1" type="ORF">AN2V17_07560</name>
</gene>
<reference evidence="1" key="1">
    <citation type="submission" date="2023-09" db="EMBL/GenBank/DDBJ databases">
        <title>Vallitalea sediminicola and Vallitalea maricola sp. nov., anaerobic bacteria isolated from marine sediment.</title>
        <authorList>
            <person name="Hirano S."/>
            <person name="Maeda A."/>
            <person name="Terahara T."/>
            <person name="Mori K."/>
            <person name="Hamada M."/>
            <person name="Matsumoto R."/>
            <person name="Kobayashi T."/>
        </authorList>
    </citation>
    <scope>NUCLEOTIDE SEQUENCE</scope>
    <source>
        <strain evidence="1">AN17-2</strain>
    </source>
</reference>
<dbReference type="Proteomes" id="UP001374599">
    <property type="component" value="Unassembled WGS sequence"/>
</dbReference>
<sequence>MIEEYRSTPRDEATEKIECFIIKNNLQPHTKIPSERDMCEMWGFNRTTLRSAIKRLIIDGKLYNKKGSGTFVADPKIERNLQDLKSLTELINVRGNKLSSKVISLKVMECNKQISKKLHISLGSKVYELVRLRSINNEPTFMETSYLDYNRFQNLDHYDIVKESLYNILKSEYKVNIIGGEEKIGITYVNSFEAELLNIEEDTAVFFLNGVTWDENNIPLEYFKSLVRADKVKFSSTLKK</sequence>